<dbReference type="InterPro" id="IPR023772">
    <property type="entry name" value="DNA-bd_HTH_TetR-type_CS"/>
</dbReference>
<evidence type="ECO:0000259" key="3">
    <source>
        <dbReference type="PROSITE" id="PS50977"/>
    </source>
</evidence>
<comment type="caution">
    <text evidence="4">The sequence shown here is derived from an EMBL/GenBank/DDBJ whole genome shotgun (WGS) entry which is preliminary data.</text>
</comment>
<proteinExistence type="predicted"/>
<feature type="domain" description="HTH tetR-type" evidence="3">
    <location>
        <begin position="14"/>
        <end position="74"/>
    </location>
</feature>
<dbReference type="Pfam" id="PF00440">
    <property type="entry name" value="TetR_N"/>
    <property type="match status" value="1"/>
</dbReference>
<dbReference type="PROSITE" id="PS50977">
    <property type="entry name" value="HTH_TETR_2"/>
    <property type="match status" value="1"/>
</dbReference>
<reference evidence="4" key="2">
    <citation type="submission" date="2023-01" db="EMBL/GenBank/DDBJ databases">
        <authorList>
            <person name="Sun Q."/>
            <person name="Evtushenko L."/>
        </authorList>
    </citation>
    <scope>NUCLEOTIDE SEQUENCE</scope>
    <source>
        <strain evidence="4">VKM Ac-1401</strain>
    </source>
</reference>
<dbReference type="PROSITE" id="PS01081">
    <property type="entry name" value="HTH_TETR_1"/>
    <property type="match status" value="1"/>
</dbReference>
<dbReference type="AlphaFoldDB" id="A0A9W6HDN0"/>
<dbReference type="InterPro" id="IPR001647">
    <property type="entry name" value="HTH_TetR"/>
</dbReference>
<dbReference type="GO" id="GO:0003677">
    <property type="term" value="F:DNA binding"/>
    <property type="evidence" value="ECO:0007669"/>
    <property type="project" value="UniProtKB-UniRule"/>
</dbReference>
<dbReference type="EMBL" id="BSEN01000015">
    <property type="protein sequence ID" value="GLJ77828.1"/>
    <property type="molecule type" value="Genomic_DNA"/>
</dbReference>
<dbReference type="InterPro" id="IPR009057">
    <property type="entry name" value="Homeodomain-like_sf"/>
</dbReference>
<reference evidence="4" key="1">
    <citation type="journal article" date="2014" name="Int. J. Syst. Evol. Microbiol.">
        <title>Complete genome sequence of Corynebacterium casei LMG S-19264T (=DSM 44701T), isolated from a smear-ripened cheese.</title>
        <authorList>
            <consortium name="US DOE Joint Genome Institute (JGI-PGF)"/>
            <person name="Walter F."/>
            <person name="Albersmeier A."/>
            <person name="Kalinowski J."/>
            <person name="Ruckert C."/>
        </authorList>
    </citation>
    <scope>NUCLEOTIDE SEQUENCE</scope>
    <source>
        <strain evidence="4">VKM Ac-1401</strain>
    </source>
</reference>
<dbReference type="Gene3D" id="1.10.10.60">
    <property type="entry name" value="Homeodomain-like"/>
    <property type="match status" value="1"/>
</dbReference>
<accession>A0A9W6HDN0</accession>
<gene>
    <name evidence="4" type="ORF">GCM10017584_34020</name>
</gene>
<name>A0A9W6HDN0_9MICO</name>
<dbReference type="RefSeq" id="WP_271178439.1">
    <property type="nucleotide sequence ID" value="NZ_BAAAJO010000003.1"/>
</dbReference>
<protein>
    <submittedName>
        <fullName evidence="4">TetR family transcriptional regulator</fullName>
    </submittedName>
</protein>
<keyword evidence="5" id="KW-1185">Reference proteome</keyword>
<dbReference type="SUPFAM" id="SSF46689">
    <property type="entry name" value="Homeodomain-like"/>
    <property type="match status" value="1"/>
</dbReference>
<organism evidence="4 5">
    <name type="scientific">Leifsonia poae</name>
    <dbReference type="NCBI Taxonomy" id="110933"/>
    <lineage>
        <taxon>Bacteria</taxon>
        <taxon>Bacillati</taxon>
        <taxon>Actinomycetota</taxon>
        <taxon>Actinomycetes</taxon>
        <taxon>Micrococcales</taxon>
        <taxon>Microbacteriaceae</taxon>
        <taxon>Leifsonia</taxon>
    </lineage>
</organism>
<evidence type="ECO:0000313" key="4">
    <source>
        <dbReference type="EMBL" id="GLJ77828.1"/>
    </source>
</evidence>
<evidence type="ECO:0000313" key="5">
    <source>
        <dbReference type="Proteomes" id="UP001142372"/>
    </source>
</evidence>
<sequence>MINETLGLRERKRLETRAQLERAAVLLAQEVGLENTTVDAICASVPVSPRTFFNYFESKEDAVLGVRDIPIDDELVAAHLASTAGESLTAQVIGLLLHALGPGIADTELHEARLAIVRQHPSLLTRQIAQMTRMGEQLTAATATLLSHDPSFAAVPADERNTLAELILPLCGGAVRVAVKEWVAAGGDRSPHELSRRAVELAGKAIETLR</sequence>
<evidence type="ECO:0000256" key="1">
    <source>
        <dbReference type="ARBA" id="ARBA00023125"/>
    </source>
</evidence>
<keyword evidence="1 2" id="KW-0238">DNA-binding</keyword>
<dbReference type="Gene3D" id="1.10.357.10">
    <property type="entry name" value="Tetracycline Repressor, domain 2"/>
    <property type="match status" value="1"/>
</dbReference>
<evidence type="ECO:0000256" key="2">
    <source>
        <dbReference type="PROSITE-ProRule" id="PRU00335"/>
    </source>
</evidence>
<feature type="DNA-binding region" description="H-T-H motif" evidence="2">
    <location>
        <begin position="37"/>
        <end position="56"/>
    </location>
</feature>
<dbReference type="Proteomes" id="UP001142372">
    <property type="component" value="Unassembled WGS sequence"/>
</dbReference>